<dbReference type="PANTHER" id="PTHR46112:SF2">
    <property type="entry name" value="XAA-PRO AMINOPEPTIDASE P-RELATED"/>
    <property type="match status" value="1"/>
</dbReference>
<dbReference type="InterPro" id="IPR036005">
    <property type="entry name" value="Creatinase/aminopeptidase-like"/>
</dbReference>
<evidence type="ECO:0000313" key="2">
    <source>
        <dbReference type="EMBL" id="SVA96304.1"/>
    </source>
</evidence>
<evidence type="ECO:0000259" key="1">
    <source>
        <dbReference type="Pfam" id="PF00557"/>
    </source>
</evidence>
<proteinExistence type="predicted"/>
<dbReference type="Gene3D" id="3.40.350.10">
    <property type="entry name" value="Creatinase/prolidase N-terminal domain"/>
    <property type="match status" value="1"/>
</dbReference>
<dbReference type="AlphaFoldDB" id="A0A382A4I0"/>
<reference evidence="2" key="1">
    <citation type="submission" date="2018-05" db="EMBL/GenBank/DDBJ databases">
        <authorList>
            <person name="Lanie J.A."/>
            <person name="Ng W.-L."/>
            <person name="Kazmierczak K.M."/>
            <person name="Andrzejewski T.M."/>
            <person name="Davidsen T.M."/>
            <person name="Wayne K.J."/>
            <person name="Tettelin H."/>
            <person name="Glass J.I."/>
            <person name="Rusch D."/>
            <person name="Podicherti R."/>
            <person name="Tsui H.-C.T."/>
            <person name="Winkler M.E."/>
        </authorList>
    </citation>
    <scope>NUCLEOTIDE SEQUENCE</scope>
</reference>
<dbReference type="SUPFAM" id="SSF53092">
    <property type="entry name" value="Creatinase/prolidase N-terminal domain"/>
    <property type="match status" value="1"/>
</dbReference>
<dbReference type="Gene3D" id="3.90.230.10">
    <property type="entry name" value="Creatinase/methionine aminopeptidase superfamily"/>
    <property type="match status" value="1"/>
</dbReference>
<dbReference type="EMBL" id="UINC01023838">
    <property type="protein sequence ID" value="SVA96304.1"/>
    <property type="molecule type" value="Genomic_DNA"/>
</dbReference>
<protein>
    <recommendedName>
        <fullName evidence="1">Peptidase M24 domain-containing protein</fullName>
    </recommendedName>
</protein>
<dbReference type="PANTHER" id="PTHR46112">
    <property type="entry name" value="AMINOPEPTIDASE"/>
    <property type="match status" value="1"/>
</dbReference>
<accession>A0A382A4I0</accession>
<organism evidence="2">
    <name type="scientific">marine metagenome</name>
    <dbReference type="NCBI Taxonomy" id="408172"/>
    <lineage>
        <taxon>unclassified sequences</taxon>
        <taxon>metagenomes</taxon>
        <taxon>ecological metagenomes</taxon>
    </lineage>
</organism>
<feature type="domain" description="Peptidase M24" evidence="1">
    <location>
        <begin position="223"/>
        <end position="348"/>
    </location>
</feature>
<dbReference type="SUPFAM" id="SSF55920">
    <property type="entry name" value="Creatinase/aminopeptidase"/>
    <property type="match status" value="1"/>
</dbReference>
<dbReference type="InterPro" id="IPR029149">
    <property type="entry name" value="Creatin/AminoP/Spt16_N"/>
</dbReference>
<dbReference type="InterPro" id="IPR050659">
    <property type="entry name" value="Peptidase_M24B"/>
</dbReference>
<dbReference type="Pfam" id="PF00557">
    <property type="entry name" value="Peptidase_M24"/>
    <property type="match status" value="1"/>
</dbReference>
<dbReference type="InterPro" id="IPR000994">
    <property type="entry name" value="Pept_M24"/>
</dbReference>
<name>A0A382A4I0_9ZZZZ</name>
<gene>
    <name evidence="2" type="ORF">METZ01_LOCUS149158</name>
</gene>
<sequence length="367" mass="42731">MAKHDLYALIIGGKGHWWTGRGYFRYLTDFHLWGHDGLIYFPVEGEPYLVLSSDAVAKKIGRRGWIENCEGSLDIGEKLLKFIDKKEIKGQKIGIVGEENIISYKDLHTIKDNLKIETVSATAILDKVKMVKTEWEVNEIYKLWELAKYTMNQFQDNVLEYHNKNKSKIELSSDVTKILWENGIRDLLIFYGDEIDKYSHPTNEKINIENKIRYHLEICGPSGHWLEITKNLAFKNIHDTEQKIMNDELSVFDEMLKYMKPSVSLKQAGLFYEKVLSELGYEMHRQNSFDFHGQGLDTIEMPFYNSIIPNDSEDWDLKENVSISYHPKRLSLNKGIWSTGINEDILVTGNGSVKFSKDWNHNWVQII</sequence>